<accession>A0A1C0Y7I2</accession>
<dbReference type="PANTHER" id="PTHR23131:SF0">
    <property type="entry name" value="ENDORIBONUCLEASE LACTB2"/>
    <property type="match status" value="1"/>
</dbReference>
<dbReference type="STRING" id="33978.A6M13_06840"/>
<evidence type="ECO:0000259" key="1">
    <source>
        <dbReference type="SMART" id="SM00849"/>
    </source>
</evidence>
<dbReference type="RefSeq" id="WP_066548244.1">
    <property type="nucleotide sequence ID" value="NZ_MASJ01000039.1"/>
</dbReference>
<comment type="caution">
    <text evidence="2">The sequence shown here is derived from an EMBL/GenBank/DDBJ whole genome shotgun (WGS) entry which is preliminary data.</text>
</comment>
<dbReference type="Gene3D" id="3.60.15.10">
    <property type="entry name" value="Ribonuclease Z/Hydroxyacylglutathione hydrolase-like"/>
    <property type="match status" value="1"/>
</dbReference>
<dbReference type="InterPro" id="IPR036866">
    <property type="entry name" value="RibonucZ/Hydroxyglut_hydro"/>
</dbReference>
<gene>
    <name evidence="2" type="ORF">A6M13_06840</name>
</gene>
<evidence type="ECO:0000313" key="3">
    <source>
        <dbReference type="Proteomes" id="UP000093199"/>
    </source>
</evidence>
<dbReference type="SUPFAM" id="SSF56281">
    <property type="entry name" value="Metallo-hydrolase/oxidoreductase"/>
    <property type="match status" value="1"/>
</dbReference>
<dbReference type="InterPro" id="IPR001279">
    <property type="entry name" value="Metallo-B-lactamas"/>
</dbReference>
<reference evidence="2 3" key="1">
    <citation type="submission" date="2016-07" db="EMBL/GenBank/DDBJ databases">
        <title>Caryophanon tenue genome sequencing.</title>
        <authorList>
            <person name="Verma A."/>
            <person name="Pal Y."/>
            <person name="Krishnamurthi S."/>
        </authorList>
    </citation>
    <scope>NUCLEOTIDE SEQUENCE [LARGE SCALE GENOMIC DNA]</scope>
    <source>
        <strain evidence="2 3">DSM 14152</strain>
    </source>
</reference>
<dbReference type="InterPro" id="IPR050662">
    <property type="entry name" value="Sec-metab_biosynth-thioest"/>
</dbReference>
<dbReference type="OrthoDB" id="235784at2"/>
<feature type="domain" description="Metallo-beta-lactamase" evidence="1">
    <location>
        <begin position="29"/>
        <end position="196"/>
    </location>
</feature>
<name>A0A1C0Y7I2_9BACL</name>
<dbReference type="Pfam" id="PF00753">
    <property type="entry name" value="Lactamase_B"/>
    <property type="match status" value="1"/>
</dbReference>
<protein>
    <recommendedName>
        <fullName evidence="1">Metallo-beta-lactamase domain-containing protein</fullName>
    </recommendedName>
</protein>
<dbReference type="AlphaFoldDB" id="A0A1C0Y7I2"/>
<dbReference type="PANTHER" id="PTHR23131">
    <property type="entry name" value="ENDORIBONUCLEASE LACTB2"/>
    <property type="match status" value="1"/>
</dbReference>
<dbReference type="SMART" id="SM00849">
    <property type="entry name" value="Lactamase_B"/>
    <property type="match status" value="1"/>
</dbReference>
<sequence length="273" mass="31089">MTTWCEQQQIEGVTCTKGFHQLAQVRQVSVYTYMTEGLVIDVGGSKIPQFRDVLKQQSPEAVLLTHHHEDHTGNSAWVEQHLQIPQYIHRSSVKDMTQKANNPLYRQQVWGTREAFTALPLSDTFTAKSIWDVIETPGHASDHVAFYNRSTGHLFAGDLFVAPKLKIMLEGESYSTLLHSLQNIQAIDYSGVFCHHAGFLTDARSLIDRKITYMQEFAEQVVRLHDRGMPTTQIVAELLPHTHVMEAVSDGEWSRHYLVNTIVQERDAIFMTV</sequence>
<dbReference type="EMBL" id="MASJ01000039">
    <property type="protein sequence ID" value="OCS83111.1"/>
    <property type="molecule type" value="Genomic_DNA"/>
</dbReference>
<keyword evidence="3" id="KW-1185">Reference proteome</keyword>
<proteinExistence type="predicted"/>
<dbReference type="CDD" id="cd06262">
    <property type="entry name" value="metallo-hydrolase-like_MBL-fold"/>
    <property type="match status" value="1"/>
</dbReference>
<dbReference type="Proteomes" id="UP000093199">
    <property type="component" value="Unassembled WGS sequence"/>
</dbReference>
<organism evidence="2 3">
    <name type="scientific">Caryophanon tenue</name>
    <dbReference type="NCBI Taxonomy" id="33978"/>
    <lineage>
        <taxon>Bacteria</taxon>
        <taxon>Bacillati</taxon>
        <taxon>Bacillota</taxon>
        <taxon>Bacilli</taxon>
        <taxon>Bacillales</taxon>
        <taxon>Caryophanaceae</taxon>
        <taxon>Caryophanon</taxon>
    </lineage>
</organism>
<evidence type="ECO:0000313" key="2">
    <source>
        <dbReference type="EMBL" id="OCS83111.1"/>
    </source>
</evidence>